<keyword evidence="3 7" id="KW-0378">Hydrolase</keyword>
<keyword evidence="5" id="KW-0443">Lipid metabolism</keyword>
<gene>
    <name evidence="11" type="primary">LOC106116321</name>
</gene>
<dbReference type="Proteomes" id="UP000694872">
    <property type="component" value="Unplaced"/>
</dbReference>
<evidence type="ECO:0000259" key="10">
    <source>
        <dbReference type="Pfam" id="PF04083"/>
    </source>
</evidence>
<dbReference type="FunFam" id="3.40.50.1820:FF:000057">
    <property type="entry name" value="Lipase"/>
    <property type="match status" value="1"/>
</dbReference>
<evidence type="ECO:0000256" key="9">
    <source>
        <dbReference type="SAM" id="Phobius"/>
    </source>
</evidence>
<dbReference type="GO" id="GO:0016788">
    <property type="term" value="F:hydrolase activity, acting on ester bonds"/>
    <property type="evidence" value="ECO:0007669"/>
    <property type="project" value="InterPro"/>
</dbReference>
<dbReference type="GeneID" id="106116321"/>
<feature type="domain" description="Partial AB-hydrolase lipase" evidence="10">
    <location>
        <begin position="43"/>
        <end position="100"/>
    </location>
</feature>
<feature type="transmembrane region" description="Helical" evidence="9">
    <location>
        <begin position="6"/>
        <end position="30"/>
    </location>
</feature>
<feature type="active site" description="Charge relay system" evidence="8">
    <location>
        <position position="383"/>
    </location>
</feature>
<feature type="active site" description="Nucleophile" evidence="8">
    <location>
        <position position="178"/>
    </location>
</feature>
<evidence type="ECO:0000313" key="11">
    <source>
        <dbReference type="RefSeq" id="XP_013165560.1"/>
    </source>
</evidence>
<comment type="similarity">
    <text evidence="1 7">Belongs to the AB hydrolase superfamily. Lipase family.</text>
</comment>
<evidence type="ECO:0000256" key="7">
    <source>
        <dbReference type="PIRNR" id="PIRNR000862"/>
    </source>
</evidence>
<evidence type="ECO:0000256" key="6">
    <source>
        <dbReference type="ARBA" id="ARBA00023180"/>
    </source>
</evidence>
<keyword evidence="2" id="KW-0732">Signal</keyword>
<evidence type="ECO:0000256" key="1">
    <source>
        <dbReference type="ARBA" id="ARBA00010701"/>
    </source>
</evidence>
<keyword evidence="9" id="KW-0472">Membrane</keyword>
<dbReference type="RefSeq" id="XP_013165560.1">
    <property type="nucleotide sequence ID" value="XM_013310106.1"/>
</dbReference>
<dbReference type="Pfam" id="PF04083">
    <property type="entry name" value="Abhydro_lipase"/>
    <property type="match status" value="1"/>
</dbReference>
<dbReference type="SUPFAM" id="SSF53474">
    <property type="entry name" value="alpha/beta-Hydrolases"/>
    <property type="match status" value="1"/>
</dbReference>
<accession>A0AAJ6Z542</accession>
<organism evidence="11">
    <name type="scientific">Papilio xuthus</name>
    <name type="common">Asian swallowtail butterfly</name>
    <dbReference type="NCBI Taxonomy" id="66420"/>
    <lineage>
        <taxon>Eukaryota</taxon>
        <taxon>Metazoa</taxon>
        <taxon>Ecdysozoa</taxon>
        <taxon>Arthropoda</taxon>
        <taxon>Hexapoda</taxon>
        <taxon>Insecta</taxon>
        <taxon>Pterygota</taxon>
        <taxon>Neoptera</taxon>
        <taxon>Endopterygota</taxon>
        <taxon>Lepidoptera</taxon>
        <taxon>Glossata</taxon>
        <taxon>Ditrysia</taxon>
        <taxon>Papilionoidea</taxon>
        <taxon>Papilionidae</taxon>
        <taxon>Papilioninae</taxon>
        <taxon>Papilio</taxon>
    </lineage>
</organism>
<dbReference type="AlphaFoldDB" id="A0AAJ6Z542"/>
<name>A0AAJ6Z542_PAPXU</name>
<dbReference type="KEGG" id="pxu:106116321"/>
<reference evidence="11" key="1">
    <citation type="submission" date="2025-08" db="UniProtKB">
        <authorList>
            <consortium name="RefSeq"/>
        </authorList>
    </citation>
    <scope>IDENTIFICATION</scope>
</reference>
<dbReference type="InterPro" id="IPR029058">
    <property type="entry name" value="AB_hydrolase_fold"/>
</dbReference>
<keyword evidence="9" id="KW-1133">Transmembrane helix</keyword>
<feature type="active site" description="Charge relay system" evidence="8">
    <location>
        <position position="352"/>
    </location>
</feature>
<keyword evidence="4 7" id="KW-0442">Lipid degradation</keyword>
<dbReference type="PIRSF" id="PIRSF000862">
    <property type="entry name" value="Steryl_ester_lip"/>
    <property type="match status" value="1"/>
</dbReference>
<evidence type="ECO:0000256" key="4">
    <source>
        <dbReference type="ARBA" id="ARBA00022963"/>
    </source>
</evidence>
<protein>
    <recommendedName>
        <fullName evidence="7">Lipase</fullName>
    </recommendedName>
</protein>
<dbReference type="InterPro" id="IPR025483">
    <property type="entry name" value="Lipase_euk"/>
</dbReference>
<proteinExistence type="inferred from homology"/>
<keyword evidence="9" id="KW-0812">Transmembrane</keyword>
<dbReference type="PANTHER" id="PTHR11005">
    <property type="entry name" value="LYSOSOMAL ACID LIPASE-RELATED"/>
    <property type="match status" value="1"/>
</dbReference>
<keyword evidence="6" id="KW-0325">Glycoprotein</keyword>
<sequence length="412" mass="47170">MGSELFWWMLYLVIFTIILQKAFAGFKIYIKNANKVSSLNFTEATAFYGYYTEEHIVVTEDGYVLTMFRIPKGKNCDKEVRTPPVLLMHGLLVSSDAWIDSGPDAGLAYLIADECYDLWIGNVRGNHYSKEHLKYNPKKDPEYWNFTPNEIGIYDAPALIDYVLNNTDSKTLNYIGYSQGGMMFVIMCSERPGYCDKVGQAILLHPATRMNSTKSVMFRMFTKYYDTVQPYISSASELEALPQGGILQQLTDVLCRKDVLADTICRSILYLIDSSHPGAVSIPTLQALSKHFPAGTSVKGMSFYNQRLSTDRFEKYDHGRDINLKVYGVEKPPAYNIKAVNIPVVIIHGESDHLSSPVDVQWLSTQLPNLVELYYVQDPLWNHLDVLYNQHLKEKMFPKIKEYLFKNSRKRF</sequence>
<evidence type="ECO:0000256" key="8">
    <source>
        <dbReference type="PIRSR" id="PIRSR000862-1"/>
    </source>
</evidence>
<dbReference type="Gene3D" id="3.40.50.1820">
    <property type="entry name" value="alpha/beta hydrolase"/>
    <property type="match status" value="1"/>
</dbReference>
<evidence type="ECO:0000256" key="3">
    <source>
        <dbReference type="ARBA" id="ARBA00022801"/>
    </source>
</evidence>
<dbReference type="GO" id="GO:0016042">
    <property type="term" value="P:lipid catabolic process"/>
    <property type="evidence" value="ECO:0007669"/>
    <property type="project" value="UniProtKB-KW"/>
</dbReference>
<evidence type="ECO:0000256" key="2">
    <source>
        <dbReference type="ARBA" id="ARBA00022729"/>
    </source>
</evidence>
<evidence type="ECO:0000256" key="5">
    <source>
        <dbReference type="ARBA" id="ARBA00023098"/>
    </source>
</evidence>
<dbReference type="InterPro" id="IPR006693">
    <property type="entry name" value="AB_hydrolase_lipase"/>
</dbReference>